<reference evidence="1 2" key="1">
    <citation type="journal article" date="2013" name="Int. J. Syst. Evol. Microbiol.">
        <title>Kordia antarctica sp. nov., isolated from Antarctic seawater.</title>
        <authorList>
            <person name="Baek K."/>
            <person name="Choi A."/>
            <person name="Kang I."/>
            <person name="Lee K."/>
            <person name="Cho J.C."/>
        </authorList>
    </citation>
    <scope>NUCLEOTIDE SEQUENCE [LARGE SCALE GENOMIC DNA]</scope>
    <source>
        <strain evidence="1 2">IMCC3317</strain>
    </source>
</reference>
<organism evidence="1 2">
    <name type="scientific">Kordia antarctica</name>
    <dbReference type="NCBI Taxonomy" id="1218801"/>
    <lineage>
        <taxon>Bacteria</taxon>
        <taxon>Pseudomonadati</taxon>
        <taxon>Bacteroidota</taxon>
        <taxon>Flavobacteriia</taxon>
        <taxon>Flavobacteriales</taxon>
        <taxon>Flavobacteriaceae</taxon>
        <taxon>Kordia</taxon>
    </lineage>
</organism>
<evidence type="ECO:0008006" key="3">
    <source>
        <dbReference type="Google" id="ProtNLM"/>
    </source>
</evidence>
<accession>A0A7L4ZHD5</accession>
<dbReference type="KEGG" id="kan:IMCC3317_13680"/>
<evidence type="ECO:0000313" key="1">
    <source>
        <dbReference type="EMBL" id="QHI36015.1"/>
    </source>
</evidence>
<dbReference type="RefSeq" id="WP_160128749.1">
    <property type="nucleotide sequence ID" value="NZ_CP019288.1"/>
</dbReference>
<dbReference type="PROSITE" id="PS51257">
    <property type="entry name" value="PROKAR_LIPOPROTEIN"/>
    <property type="match status" value="1"/>
</dbReference>
<evidence type="ECO:0000313" key="2">
    <source>
        <dbReference type="Proteomes" id="UP000464657"/>
    </source>
</evidence>
<sequence length="331" mass="38737">MKKLLNVLVFILFLTACKKEKEAETLQIASYQEYQNDMQIVSVLNGAEDCEQLIAIFETLKTIDGKEKLYRLGRSLCDFEYPEICTKGSHQLTDKLGNIFNNDQSVREEFSAFIQDKDLDFSPGTNFSEELKQQKFYWDSIAKKTDSLNLLEFTSIIDSTGEWIGVEYLKRNPNSSNLGILIGHFPEKEYMKYTIMAYESATKGKEYWNSVEKMIGFSKKYHIEDMEYYTKRKKTIPFRFLEYELTGIINEKSDLTQLEFTNIAKVQVSSNDSSKLYFELSSSIDDIETRRKLLAQAKNLLIKLGRDENSIRIKEEKESHKEYKLYYEIVR</sequence>
<dbReference type="EMBL" id="CP019288">
    <property type="protein sequence ID" value="QHI36015.1"/>
    <property type="molecule type" value="Genomic_DNA"/>
</dbReference>
<name>A0A7L4ZHD5_9FLAO</name>
<dbReference type="OrthoDB" id="9832261at2"/>
<protein>
    <recommendedName>
        <fullName evidence="3">Lipoprotein</fullName>
    </recommendedName>
</protein>
<dbReference type="AlphaFoldDB" id="A0A7L4ZHD5"/>
<gene>
    <name evidence="1" type="ORF">IMCC3317_13680</name>
</gene>
<keyword evidence="2" id="KW-1185">Reference proteome</keyword>
<dbReference type="Proteomes" id="UP000464657">
    <property type="component" value="Chromosome"/>
</dbReference>
<proteinExistence type="predicted"/>